<gene>
    <name evidence="1" type="ORF">HU200_030383</name>
</gene>
<name>A0A835ES95_9POAL</name>
<dbReference type="PANTHER" id="PTHR33085:SF49">
    <property type="entry name" value="OS03G0778800 PROTEIN"/>
    <property type="match status" value="1"/>
</dbReference>
<dbReference type="Pfam" id="PF07893">
    <property type="entry name" value="DUF1668"/>
    <property type="match status" value="1"/>
</dbReference>
<dbReference type="PANTHER" id="PTHR33085">
    <property type="entry name" value="OS12G0113100 PROTEIN-RELATED"/>
    <property type="match status" value="1"/>
</dbReference>
<evidence type="ECO:0000313" key="1">
    <source>
        <dbReference type="EMBL" id="KAF8707142.1"/>
    </source>
</evidence>
<dbReference type="AlphaFoldDB" id="A0A835ES95"/>
<evidence type="ECO:0000313" key="2">
    <source>
        <dbReference type="Proteomes" id="UP000636709"/>
    </source>
</evidence>
<dbReference type="InterPro" id="IPR012871">
    <property type="entry name" value="DUF1668_ORYSA"/>
</dbReference>
<keyword evidence="2" id="KW-1185">Reference proteome</keyword>
<evidence type="ECO:0008006" key="3">
    <source>
        <dbReference type="Google" id="ProtNLM"/>
    </source>
</evidence>
<protein>
    <recommendedName>
        <fullName evidence="3">F-box protein</fullName>
    </recommendedName>
</protein>
<sequence>MDMGPTRSCCFEVLSYDHVRSWCWDPLPQPPFLKEPKYEPPLQAQFTVVDSTKICVSTTKATYCFDTVTREWNKVGDWVLPFTAEYAPELGLWLGVSSDGGPYDLCTLDNLSTAVGSSPPVVQYIGREFELPDDWWQVECNLVNLGSQRFCIASSFMVDNDKDECYSVPVTVLTGVEVLPDQEGERTLRRIKHKSKCLVADRIEYVL</sequence>
<accession>A0A835ES95</accession>
<organism evidence="1 2">
    <name type="scientific">Digitaria exilis</name>
    <dbReference type="NCBI Taxonomy" id="1010633"/>
    <lineage>
        <taxon>Eukaryota</taxon>
        <taxon>Viridiplantae</taxon>
        <taxon>Streptophyta</taxon>
        <taxon>Embryophyta</taxon>
        <taxon>Tracheophyta</taxon>
        <taxon>Spermatophyta</taxon>
        <taxon>Magnoliopsida</taxon>
        <taxon>Liliopsida</taxon>
        <taxon>Poales</taxon>
        <taxon>Poaceae</taxon>
        <taxon>PACMAD clade</taxon>
        <taxon>Panicoideae</taxon>
        <taxon>Panicodae</taxon>
        <taxon>Paniceae</taxon>
        <taxon>Anthephorinae</taxon>
        <taxon>Digitaria</taxon>
    </lineage>
</organism>
<reference evidence="1" key="1">
    <citation type="submission" date="2020-07" db="EMBL/GenBank/DDBJ databases">
        <title>Genome sequence and genetic diversity analysis of an under-domesticated orphan crop, white fonio (Digitaria exilis).</title>
        <authorList>
            <person name="Bennetzen J.L."/>
            <person name="Chen S."/>
            <person name="Ma X."/>
            <person name="Wang X."/>
            <person name="Yssel A.E.J."/>
            <person name="Chaluvadi S.R."/>
            <person name="Johnson M."/>
            <person name="Gangashetty P."/>
            <person name="Hamidou F."/>
            <person name="Sanogo M.D."/>
            <person name="Zwaenepoel A."/>
            <person name="Wallace J."/>
            <person name="Van De Peer Y."/>
            <person name="Van Deynze A."/>
        </authorList>
    </citation>
    <scope>NUCLEOTIDE SEQUENCE</scope>
    <source>
        <tissue evidence="1">Leaves</tissue>
    </source>
</reference>
<dbReference type="EMBL" id="JACEFO010001762">
    <property type="protein sequence ID" value="KAF8707142.1"/>
    <property type="molecule type" value="Genomic_DNA"/>
</dbReference>
<dbReference type="Proteomes" id="UP000636709">
    <property type="component" value="Unassembled WGS sequence"/>
</dbReference>
<proteinExistence type="predicted"/>
<comment type="caution">
    <text evidence="1">The sequence shown here is derived from an EMBL/GenBank/DDBJ whole genome shotgun (WGS) entry which is preliminary data.</text>
</comment>
<dbReference type="OrthoDB" id="691647at2759"/>